<name>A0A2T7PT01_POMCA</name>
<gene>
    <name evidence="3" type="ORF">C0Q70_03524</name>
</gene>
<dbReference type="GO" id="GO:0043021">
    <property type="term" value="F:ribonucleoprotein complex binding"/>
    <property type="evidence" value="ECO:0007669"/>
    <property type="project" value="TreeGrafter"/>
</dbReference>
<feature type="compositionally biased region" description="Polar residues" evidence="1">
    <location>
        <begin position="1321"/>
        <end position="1336"/>
    </location>
</feature>
<feature type="region of interest" description="Disordered" evidence="1">
    <location>
        <begin position="1026"/>
        <end position="1086"/>
    </location>
</feature>
<feature type="region of interest" description="Disordered" evidence="1">
    <location>
        <begin position="876"/>
        <end position="907"/>
    </location>
</feature>
<dbReference type="InterPro" id="IPR029064">
    <property type="entry name" value="Ribosomal_eL30-like_sf"/>
</dbReference>
<organism evidence="3 4">
    <name type="scientific">Pomacea canaliculata</name>
    <name type="common">Golden apple snail</name>
    <dbReference type="NCBI Taxonomy" id="400727"/>
    <lineage>
        <taxon>Eukaryota</taxon>
        <taxon>Metazoa</taxon>
        <taxon>Spiralia</taxon>
        <taxon>Lophotrochozoa</taxon>
        <taxon>Mollusca</taxon>
        <taxon>Gastropoda</taxon>
        <taxon>Caenogastropoda</taxon>
        <taxon>Architaenioglossa</taxon>
        <taxon>Ampullarioidea</taxon>
        <taxon>Ampullariidae</taxon>
        <taxon>Pomacea</taxon>
    </lineage>
</organism>
<feature type="domain" description="Ribosomal protein eL8/eL30/eS12/Gadd45" evidence="2">
    <location>
        <begin position="1122"/>
        <end position="1212"/>
    </location>
</feature>
<feature type="region of interest" description="Disordered" evidence="1">
    <location>
        <begin position="539"/>
        <end position="573"/>
    </location>
</feature>
<feature type="compositionally biased region" description="Polar residues" evidence="1">
    <location>
        <begin position="61"/>
        <end position="71"/>
    </location>
</feature>
<dbReference type="PANTHER" id="PTHR13284">
    <property type="entry name" value="GH01354P"/>
    <property type="match status" value="1"/>
</dbReference>
<dbReference type="Proteomes" id="UP000245119">
    <property type="component" value="Linkage Group LG2"/>
</dbReference>
<feature type="compositionally biased region" description="Acidic residues" evidence="1">
    <location>
        <begin position="1352"/>
        <end position="1366"/>
    </location>
</feature>
<dbReference type="GO" id="GO:0035368">
    <property type="term" value="F:selenocysteine insertion sequence binding"/>
    <property type="evidence" value="ECO:0007669"/>
    <property type="project" value="InterPro"/>
</dbReference>
<dbReference type="GO" id="GO:0005739">
    <property type="term" value="C:mitochondrion"/>
    <property type="evidence" value="ECO:0007669"/>
    <property type="project" value="TreeGrafter"/>
</dbReference>
<feature type="compositionally biased region" description="Basic residues" evidence="1">
    <location>
        <begin position="722"/>
        <end position="735"/>
    </location>
</feature>
<evidence type="ECO:0000313" key="4">
    <source>
        <dbReference type="Proteomes" id="UP000245119"/>
    </source>
</evidence>
<dbReference type="GO" id="GO:0001514">
    <property type="term" value="P:selenocysteine incorporation"/>
    <property type="evidence" value="ECO:0007669"/>
    <property type="project" value="UniProtKB-ARBA"/>
</dbReference>
<feature type="region of interest" description="Disordered" evidence="1">
    <location>
        <begin position="1317"/>
        <end position="1336"/>
    </location>
</feature>
<dbReference type="SUPFAM" id="SSF55315">
    <property type="entry name" value="L30e-like"/>
    <property type="match status" value="1"/>
</dbReference>
<feature type="compositionally biased region" description="Polar residues" evidence="1">
    <location>
        <begin position="311"/>
        <end position="326"/>
    </location>
</feature>
<feature type="compositionally biased region" description="Polar residues" evidence="1">
    <location>
        <begin position="1070"/>
        <end position="1081"/>
    </location>
</feature>
<dbReference type="Gene3D" id="3.30.1330.30">
    <property type="match status" value="1"/>
</dbReference>
<evidence type="ECO:0000256" key="1">
    <source>
        <dbReference type="SAM" id="MobiDB-lite"/>
    </source>
</evidence>
<reference evidence="3 4" key="1">
    <citation type="submission" date="2018-04" db="EMBL/GenBank/DDBJ databases">
        <title>The genome of golden apple snail Pomacea canaliculata provides insight into stress tolerance and invasive adaptation.</title>
        <authorList>
            <person name="Liu C."/>
            <person name="Liu B."/>
            <person name="Ren Y."/>
            <person name="Zhang Y."/>
            <person name="Wang H."/>
            <person name="Li S."/>
            <person name="Jiang F."/>
            <person name="Yin L."/>
            <person name="Zhang G."/>
            <person name="Qian W."/>
            <person name="Fan W."/>
        </authorList>
    </citation>
    <scope>NUCLEOTIDE SEQUENCE [LARGE SCALE GENOMIC DNA]</scope>
    <source>
        <strain evidence="3">SZHN2017</strain>
        <tissue evidence="3">Muscle</tissue>
    </source>
</reference>
<feature type="compositionally biased region" description="Polar residues" evidence="1">
    <location>
        <begin position="1465"/>
        <end position="1483"/>
    </location>
</feature>
<dbReference type="InterPro" id="IPR004038">
    <property type="entry name" value="Ribosomal_eL8/eL30/eS12/Gad45"/>
</dbReference>
<dbReference type="GO" id="GO:0003730">
    <property type="term" value="F:mRNA 3'-UTR binding"/>
    <property type="evidence" value="ECO:0007669"/>
    <property type="project" value="TreeGrafter"/>
</dbReference>
<dbReference type="Pfam" id="PF01248">
    <property type="entry name" value="Ribosomal_L7Ae"/>
    <property type="match status" value="1"/>
</dbReference>
<dbReference type="FunFam" id="3.30.1330.30:FF:000004">
    <property type="entry name" value="selenocysteine insertion sequence-binding protein 2"/>
    <property type="match status" value="1"/>
</dbReference>
<dbReference type="GO" id="GO:1990904">
    <property type="term" value="C:ribonucleoprotein complex"/>
    <property type="evidence" value="ECO:0007669"/>
    <property type="project" value="TreeGrafter"/>
</dbReference>
<protein>
    <recommendedName>
        <fullName evidence="2">Ribosomal protein eL8/eL30/eS12/Gadd45 domain-containing protein</fullName>
    </recommendedName>
</protein>
<accession>A0A2T7PT01</accession>
<dbReference type="EMBL" id="PZQS01000002">
    <property type="protein sequence ID" value="PVD36539.1"/>
    <property type="molecule type" value="Genomic_DNA"/>
</dbReference>
<feature type="region of interest" description="Disordered" evidence="1">
    <location>
        <begin position="437"/>
        <end position="520"/>
    </location>
</feature>
<feature type="region of interest" description="Disordered" evidence="1">
    <location>
        <begin position="1536"/>
        <end position="1566"/>
    </location>
</feature>
<feature type="region of interest" description="Disordered" evidence="1">
    <location>
        <begin position="306"/>
        <end position="331"/>
    </location>
</feature>
<comment type="caution">
    <text evidence="3">The sequence shown here is derived from an EMBL/GenBank/DDBJ whole genome shotgun (WGS) entry which is preliminary data.</text>
</comment>
<proteinExistence type="predicted"/>
<feature type="compositionally biased region" description="Polar residues" evidence="1">
    <location>
        <begin position="1045"/>
        <end position="1061"/>
    </location>
</feature>
<feature type="region of interest" description="Disordered" evidence="1">
    <location>
        <begin position="1349"/>
        <end position="1441"/>
    </location>
</feature>
<feature type="region of interest" description="Disordered" evidence="1">
    <location>
        <begin position="46"/>
        <end position="72"/>
    </location>
</feature>
<dbReference type="OrthoDB" id="263617at2759"/>
<feature type="compositionally biased region" description="Basic and acidic residues" evidence="1">
    <location>
        <begin position="1406"/>
        <end position="1427"/>
    </location>
</feature>
<feature type="region of interest" description="Disordered" evidence="1">
    <location>
        <begin position="1465"/>
        <end position="1515"/>
    </location>
</feature>
<keyword evidence="4" id="KW-1185">Reference proteome</keyword>
<feature type="region of interest" description="Disordered" evidence="1">
    <location>
        <begin position="681"/>
        <end position="758"/>
    </location>
</feature>
<dbReference type="PANTHER" id="PTHR13284:SF4">
    <property type="entry name" value="C2H2-TYPE DOMAIN-CONTAINING PROTEIN"/>
    <property type="match status" value="1"/>
</dbReference>
<dbReference type="InterPro" id="IPR040051">
    <property type="entry name" value="SECISBP2"/>
</dbReference>
<feature type="region of interest" description="Disordered" evidence="1">
    <location>
        <begin position="366"/>
        <end position="405"/>
    </location>
</feature>
<sequence length="1566" mass="170163">MLNELYIHLRTLAMVVGEESLVRSAKPSRALADCVHLLPLPLDNMEEKGESGNKVPLQRSVAPQKSPSTDSRVCVYERERETEVMLTEIFTSKSTRINNTATSSLSVDAAVFVPTKCSQSHAPYSKDATQVSKGHQSGVPRSLMEVPPYMTNCYPFVSPNSSARPKQWTESRRFVQPCQLPFHGGAPRHRFTPPLQVHFNTQGSYSQGHQWMANTVAPTHPLVVTPAAVGFPVTFDGGTEDLGDGLLPTPPIPPLNMQGVVNPLTRVVVPDGPQYTTSLPITPQQMMRSGPKNNALNYQMSKGSIPWGRKGSSQGGRVSTGTQNENLGPLLRPGSRAIIMKDNSVQTDFNEEIADLTLSEKPNTFYRRGQKKNKGSHPHISTDSEEVDSDSGYSSPLHRKNLVSNGTHPVRISALVEVDAEQDNDAMTLSSRICRSSSSLGVEGGMGAASARQLASHRPKDGSKAGNVPKEVLPQGQKISPKLLGSSSVKDSVWTGDGSKDVSRPLGEATKAGGRRHASIVDGQSWDSAKAAGIMENILQSPGKDSLRKEPYSPKPDFPALKPAKHNEPPWSLAPSCQKLRVSESMTVEGSNPTIKSYASIVKSLSTPSYSPHTHASVVSALPGTAIQISNCDVQQQNCDIPFARQSTSDEGQTTARILMLSEVHSVDSVLKNIANSRQQIHPPVPLHDQHPQLTQQQHLQSPTQQHGGQSEEDGKSETGGKKRRRRRRNRRQKTKGSEEGFSDGLSGMERTVSSSNISRTSDITLHFDEETDFPDIGLSNGAGSAAFTRVESSLSLSYSDVLKRKPAVSDVRNRTQSAPCSCLSGEEGGDENFSSQPGQVPESKKARKRKKRRELANRAADAELAEISLEQQMLRELGHKSTSRSVRPRSTSREGKSPSRGLITDQNVVKQSKATKVKAHEPMTLSIADMLDAFEKKKALEQKTAPVNDGSKKVPAVKDDRRVKGNILDGSAPVLKRGKEREVPKHKKPSPLKKVILKEREEKKRMRLIEECGIYADLNSVTSEAEGGLEDDNSGNPVGLAESDLSQDGLSSRSVDTDQGVSPGADLSPISQTSPMSMSPLTPGASPISSPIAGYLGRDPVLLRIHSRRFREFQDRMYHKDPAKAKTKRRIVLGLREVTKHLKLKKIKCVVISPNLEKIQSKGGLDEALNNILNMCQEQSVPFVFALGRRALGRACAKLVPVSVAGIFNYDGCEAKFNQLISLTHKGREAYKEMVQAIELEIAQNPPPSMSASSSVPSLYAHMGHSRTPSGCSAISFTSSILSEPISENFPHAEPETDSKGYEIVVRSHMSNEMALNGHSAGNVSETPHTSSSRSILQNCVGLTNFQPSVDDIDDGNEADTEDFADLPQQKKASSGSPLGKATDRRNSGGGDSATRAKGVAPTLNDEKKNGDPQDVRSDSSLKKDENEEDACGSESDLQFCDLPPIDSIHNSTYDLNTEILSQPSSRTVENSEVLSTHSSKTVGECSLAPSAAERARQEGSHTPESGHGASRVRLIDKDRIQTWLETTQLCLDGKDSQLIEEEEGNTDKYKDVDGQNLEEEQART</sequence>
<feature type="compositionally biased region" description="Low complexity" evidence="1">
    <location>
        <begin position="692"/>
        <end position="707"/>
    </location>
</feature>
<evidence type="ECO:0000259" key="2">
    <source>
        <dbReference type="Pfam" id="PF01248"/>
    </source>
</evidence>
<dbReference type="STRING" id="400727.A0A2T7PT01"/>
<feature type="region of interest" description="Disordered" evidence="1">
    <location>
        <begin position="807"/>
        <end position="859"/>
    </location>
</feature>
<feature type="compositionally biased region" description="Basic residues" evidence="1">
    <location>
        <begin position="368"/>
        <end position="377"/>
    </location>
</feature>
<evidence type="ECO:0000313" key="3">
    <source>
        <dbReference type="EMBL" id="PVD36539.1"/>
    </source>
</evidence>